<sequence>MNDVAPLDIAGLTAVEVLYDDHERDEPVLVGRILRDVTRSGDRLSFVYDEGWFGADGCFQLDATLPLHAGRHFMGSEGGVDALAPAFDDCSPDRWGKMLMKRREAMRAKAEDRRIRGLRSWDYLLGSPDSARMGALRMRDPGSGRWLDDSALAAPPVTRLGELEAVARAVDSGRDLAAEEQVWLRQLIAPGASLGGARPKSGFAGVDGQLWLAKFPGADDEYDVGRWEFITWQLARQAGISMPDARLLRLSANGHTFAVRRFDRDNQGWRIHYASAMTLLNAPDSEGVSYRDIADEIGLSGAPGAIADDLEQLFRRVIFNILVGNRDDHLRNHGFLRMEGGWRLSPAFDVNPNPHKDVHVLGIAGDDPAPDAGGALADHRHYRLTKARAGEIADQVREAVAGWRTVAKAARAPAAEIDLMEPVIDSAR</sequence>
<keyword evidence="6" id="KW-1185">Reference proteome</keyword>
<dbReference type="PANTHER" id="PTHR37419">
    <property type="entry name" value="SERINE/THREONINE-PROTEIN KINASE TOXIN HIPA"/>
    <property type="match status" value="1"/>
</dbReference>
<evidence type="ECO:0000256" key="3">
    <source>
        <dbReference type="ARBA" id="ARBA00022777"/>
    </source>
</evidence>
<keyword evidence="2" id="KW-0808">Transferase</keyword>
<dbReference type="Pfam" id="PF07804">
    <property type="entry name" value="HipA_C"/>
    <property type="match status" value="1"/>
</dbReference>
<dbReference type="GO" id="GO:0004674">
    <property type="term" value="F:protein serine/threonine kinase activity"/>
    <property type="evidence" value="ECO:0007669"/>
    <property type="project" value="TreeGrafter"/>
</dbReference>
<dbReference type="InterPro" id="IPR012893">
    <property type="entry name" value="HipA-like_C"/>
</dbReference>
<name>A0A5D4XQU2_9GAMM</name>
<reference evidence="5 6" key="1">
    <citation type="submission" date="2019-08" db="EMBL/GenBank/DDBJ databases">
        <title>Luteimonas viscosus sp. nov., isolated from soil of a sunflower field.</title>
        <authorList>
            <person name="Jianli Z."/>
            <person name="Ying Z."/>
        </authorList>
    </citation>
    <scope>NUCLEOTIDE SEQUENCE [LARGE SCALE GENOMIC DNA]</scope>
    <source>
        <strain evidence="5 6">XBU10</strain>
    </source>
</reference>
<accession>A0A5D4XQU2</accession>
<evidence type="ECO:0000313" key="6">
    <source>
        <dbReference type="Proteomes" id="UP000324973"/>
    </source>
</evidence>
<evidence type="ECO:0000313" key="5">
    <source>
        <dbReference type="EMBL" id="TYT27016.1"/>
    </source>
</evidence>
<feature type="domain" description="HipA-like C-terminal" evidence="4">
    <location>
        <begin position="193"/>
        <end position="402"/>
    </location>
</feature>
<dbReference type="Proteomes" id="UP000324973">
    <property type="component" value="Unassembled WGS sequence"/>
</dbReference>
<dbReference type="RefSeq" id="WP_149103569.1">
    <property type="nucleotide sequence ID" value="NZ_VTFT01000001.1"/>
</dbReference>
<evidence type="ECO:0000259" key="4">
    <source>
        <dbReference type="Pfam" id="PF07804"/>
    </source>
</evidence>
<gene>
    <name evidence="5" type="ORF">FZO89_12520</name>
</gene>
<dbReference type="OrthoDB" id="9805913at2"/>
<dbReference type="EMBL" id="VTFT01000001">
    <property type="protein sequence ID" value="TYT27016.1"/>
    <property type="molecule type" value="Genomic_DNA"/>
</dbReference>
<proteinExistence type="inferred from homology"/>
<comment type="caution">
    <text evidence="5">The sequence shown here is derived from an EMBL/GenBank/DDBJ whole genome shotgun (WGS) entry which is preliminary data.</text>
</comment>
<dbReference type="AlphaFoldDB" id="A0A5D4XQU2"/>
<evidence type="ECO:0000256" key="2">
    <source>
        <dbReference type="ARBA" id="ARBA00022679"/>
    </source>
</evidence>
<dbReference type="GO" id="GO:0005829">
    <property type="term" value="C:cytosol"/>
    <property type="evidence" value="ECO:0007669"/>
    <property type="project" value="TreeGrafter"/>
</dbReference>
<keyword evidence="3" id="KW-0418">Kinase</keyword>
<comment type="similarity">
    <text evidence="1">Belongs to the HipA Ser/Thr kinase family.</text>
</comment>
<dbReference type="InterPro" id="IPR052028">
    <property type="entry name" value="HipA_Ser/Thr_kinase"/>
</dbReference>
<evidence type="ECO:0000256" key="1">
    <source>
        <dbReference type="ARBA" id="ARBA00010164"/>
    </source>
</evidence>
<organism evidence="5 6">
    <name type="scientific">Luteimonas viscosa</name>
    <dbReference type="NCBI Taxonomy" id="1132694"/>
    <lineage>
        <taxon>Bacteria</taxon>
        <taxon>Pseudomonadati</taxon>
        <taxon>Pseudomonadota</taxon>
        <taxon>Gammaproteobacteria</taxon>
        <taxon>Lysobacterales</taxon>
        <taxon>Lysobacteraceae</taxon>
        <taxon>Luteimonas</taxon>
    </lineage>
</organism>
<protein>
    <submittedName>
        <fullName evidence="5">Type II toxin-antitoxin system HipA family toxin</fullName>
    </submittedName>
</protein>
<dbReference type="Gene3D" id="1.10.1070.20">
    <property type="match status" value="1"/>
</dbReference>